<dbReference type="InterPro" id="IPR001828">
    <property type="entry name" value="ANF_lig-bd_rcpt"/>
</dbReference>
<proteinExistence type="predicted"/>
<dbReference type="Gene3D" id="3.40.190.10">
    <property type="entry name" value="Periplasmic binding protein-like II"/>
    <property type="match status" value="1"/>
</dbReference>
<name>A0AA38U6W0_9ASTR</name>
<dbReference type="SUPFAM" id="SSF53850">
    <property type="entry name" value="Periplasmic binding protein-like II"/>
    <property type="match status" value="1"/>
</dbReference>
<feature type="signal peptide" evidence="12">
    <location>
        <begin position="1"/>
        <end position="28"/>
    </location>
</feature>
<evidence type="ECO:0000256" key="1">
    <source>
        <dbReference type="ARBA" id="ARBA00004141"/>
    </source>
</evidence>
<sequence>MEINGKKSICHLFLILMLLICFQLHSKAQENESYKEIPVGVILDMGSLVGKSVHSCITMALSDFYTVNSHYKTRILLHDRNTHGEPLHALPAAFDLLEKTKVQAIIGLDSTPEAKFLAVLGDEARIVILSLSPAPSFNKYPYFLQIAHDETTQFKGVAAMTEFFGWKDLIVICEDTDNGREVATFMANTFREKRISITYSSLVPTSASNELVQEELQRLSTMQTNVFVLHTSPSLASLLFLNAKDLRMMDGGYKWIITSKTMNFMNLMDGEVMESMQGVVGFKSYIPQSRDLEEFTLKWRKEYPLMEVKDMNAYAIWAHDAVSALAMAVEKQVLKSKSATNGSIQRDTTLLNQILRISFHGLGGTFQFRNGRITTQVLEVINVIGKREQRVGFWTTDDAFTKNIGKPNSFLDPCLEAIVWPGGTRTNPTHRVLQTRSKILRIGVPLQPRLGRVFQVTYDAQTNLMDISGYCGDVFQAAFSALSREVAFQFIAFTNNGEVGTLDYNHLIDRVQAGEFDVAIGDISITANRSQYVDFTLPYTDLGLGIVSRNADTSMWIFMKPLSSELWVVSACFFILLGFVIWIFEHRMNEDFQGSPGQQIGTTFWFAFSTLVYAHSKLSNLCLSFPQLKQPSESSIWYLC</sequence>
<comment type="subcellular location">
    <subcellularLocation>
        <location evidence="1">Membrane</location>
        <topology evidence="1">Multi-pass membrane protein</topology>
    </subcellularLocation>
</comment>
<evidence type="ECO:0000256" key="4">
    <source>
        <dbReference type="ARBA" id="ARBA00022989"/>
    </source>
</evidence>
<dbReference type="Pfam" id="PF10613">
    <property type="entry name" value="Lig_chan-Glu_bd"/>
    <property type="match status" value="1"/>
</dbReference>
<reference evidence="14" key="1">
    <citation type="submission" date="2023-03" db="EMBL/GenBank/DDBJ databases">
        <title>Chromosome-scale reference genome and RAD-based genetic map of yellow starthistle (Centaurea solstitialis) reveal putative structural variation and QTLs associated with invader traits.</title>
        <authorList>
            <person name="Reatini B."/>
            <person name="Cang F.A."/>
            <person name="Jiang Q."/>
            <person name="Mckibben M.T.W."/>
            <person name="Barker M.S."/>
            <person name="Rieseberg L.H."/>
            <person name="Dlugosch K.M."/>
        </authorList>
    </citation>
    <scope>NUCLEOTIDE SEQUENCE</scope>
    <source>
        <strain evidence="14">CAN-66</strain>
        <tissue evidence="14">Leaf</tissue>
    </source>
</reference>
<keyword evidence="2" id="KW-0813">Transport</keyword>
<feature type="transmembrane region" description="Helical" evidence="11">
    <location>
        <begin position="566"/>
        <end position="584"/>
    </location>
</feature>
<keyword evidence="8" id="KW-0325">Glycoprotein</keyword>
<evidence type="ECO:0000256" key="11">
    <source>
        <dbReference type="SAM" id="Phobius"/>
    </source>
</evidence>
<protein>
    <recommendedName>
        <fullName evidence="13">Ionotropic glutamate receptor C-terminal domain-containing protein</fullName>
    </recommendedName>
</protein>
<dbReference type="CDD" id="cd19990">
    <property type="entry name" value="PBP1_GABAb_receptor_plant"/>
    <property type="match status" value="1"/>
</dbReference>
<dbReference type="Pfam" id="PF01094">
    <property type="entry name" value="ANF_receptor"/>
    <property type="match status" value="1"/>
</dbReference>
<evidence type="ECO:0000313" key="14">
    <source>
        <dbReference type="EMBL" id="KAJ9567211.1"/>
    </source>
</evidence>
<dbReference type="EMBL" id="JARYMX010000001">
    <property type="protein sequence ID" value="KAJ9567211.1"/>
    <property type="molecule type" value="Genomic_DNA"/>
</dbReference>
<dbReference type="InterPro" id="IPR044440">
    <property type="entry name" value="GABAb_receptor_plant_PBP1"/>
</dbReference>
<evidence type="ECO:0000256" key="9">
    <source>
        <dbReference type="ARBA" id="ARBA00023286"/>
    </source>
</evidence>
<keyword evidence="10" id="KW-0407">Ion channel</keyword>
<dbReference type="Gene3D" id="3.40.50.2300">
    <property type="match status" value="2"/>
</dbReference>
<dbReference type="InterPro" id="IPR028082">
    <property type="entry name" value="Peripla_BP_I"/>
</dbReference>
<dbReference type="GO" id="GO:0015276">
    <property type="term" value="F:ligand-gated monoatomic ion channel activity"/>
    <property type="evidence" value="ECO:0007669"/>
    <property type="project" value="InterPro"/>
</dbReference>
<dbReference type="SMART" id="SM00079">
    <property type="entry name" value="PBPe"/>
    <property type="match status" value="1"/>
</dbReference>
<evidence type="ECO:0000256" key="6">
    <source>
        <dbReference type="ARBA" id="ARBA00023136"/>
    </source>
</evidence>
<keyword evidence="7" id="KW-0675">Receptor</keyword>
<keyword evidence="6 11" id="KW-0472">Membrane</keyword>
<dbReference type="AlphaFoldDB" id="A0AA38U6W0"/>
<comment type="caution">
    <text evidence="14">The sequence shown here is derived from an EMBL/GenBank/DDBJ whole genome shotgun (WGS) entry which is preliminary data.</text>
</comment>
<keyword evidence="5" id="KW-0406">Ion transport</keyword>
<dbReference type="InterPro" id="IPR015683">
    <property type="entry name" value="Ionotropic_Glu_rcpt"/>
</dbReference>
<evidence type="ECO:0000256" key="7">
    <source>
        <dbReference type="ARBA" id="ARBA00023170"/>
    </source>
</evidence>
<keyword evidence="3 11" id="KW-0812">Transmembrane</keyword>
<evidence type="ECO:0000256" key="10">
    <source>
        <dbReference type="ARBA" id="ARBA00023303"/>
    </source>
</evidence>
<organism evidence="14 15">
    <name type="scientific">Centaurea solstitialis</name>
    <name type="common">yellow star-thistle</name>
    <dbReference type="NCBI Taxonomy" id="347529"/>
    <lineage>
        <taxon>Eukaryota</taxon>
        <taxon>Viridiplantae</taxon>
        <taxon>Streptophyta</taxon>
        <taxon>Embryophyta</taxon>
        <taxon>Tracheophyta</taxon>
        <taxon>Spermatophyta</taxon>
        <taxon>Magnoliopsida</taxon>
        <taxon>eudicotyledons</taxon>
        <taxon>Gunneridae</taxon>
        <taxon>Pentapetalae</taxon>
        <taxon>asterids</taxon>
        <taxon>campanulids</taxon>
        <taxon>Asterales</taxon>
        <taxon>Asteraceae</taxon>
        <taxon>Carduoideae</taxon>
        <taxon>Cardueae</taxon>
        <taxon>Centaureinae</taxon>
        <taxon>Centaurea</taxon>
    </lineage>
</organism>
<keyword evidence="4 11" id="KW-1133">Transmembrane helix</keyword>
<dbReference type="Pfam" id="PF00060">
    <property type="entry name" value="Lig_chan"/>
    <property type="match status" value="1"/>
</dbReference>
<keyword evidence="15" id="KW-1185">Reference proteome</keyword>
<accession>A0AA38U6W0</accession>
<dbReference type="InterPro" id="IPR001320">
    <property type="entry name" value="Iontro_rcpt_C"/>
</dbReference>
<keyword evidence="9" id="KW-1071">Ligand-gated ion channel</keyword>
<evidence type="ECO:0000256" key="3">
    <source>
        <dbReference type="ARBA" id="ARBA00022692"/>
    </source>
</evidence>
<feature type="chain" id="PRO_5041257455" description="Ionotropic glutamate receptor C-terminal domain-containing protein" evidence="12">
    <location>
        <begin position="29"/>
        <end position="640"/>
    </location>
</feature>
<dbReference type="GO" id="GO:0016020">
    <property type="term" value="C:membrane"/>
    <property type="evidence" value="ECO:0007669"/>
    <property type="project" value="UniProtKB-SubCell"/>
</dbReference>
<evidence type="ECO:0000256" key="8">
    <source>
        <dbReference type="ARBA" id="ARBA00023180"/>
    </source>
</evidence>
<gene>
    <name evidence="14" type="ORF">OSB04_003177</name>
</gene>
<evidence type="ECO:0000313" key="15">
    <source>
        <dbReference type="Proteomes" id="UP001172457"/>
    </source>
</evidence>
<evidence type="ECO:0000259" key="13">
    <source>
        <dbReference type="SMART" id="SM00079"/>
    </source>
</evidence>
<keyword evidence="12" id="KW-0732">Signal</keyword>
<dbReference type="Proteomes" id="UP001172457">
    <property type="component" value="Chromosome 1"/>
</dbReference>
<evidence type="ECO:0000256" key="12">
    <source>
        <dbReference type="SAM" id="SignalP"/>
    </source>
</evidence>
<evidence type="ECO:0000256" key="2">
    <source>
        <dbReference type="ARBA" id="ARBA00022448"/>
    </source>
</evidence>
<dbReference type="SUPFAM" id="SSF53822">
    <property type="entry name" value="Periplasmic binding protein-like I"/>
    <property type="match status" value="1"/>
</dbReference>
<dbReference type="Gene3D" id="1.10.287.70">
    <property type="match status" value="1"/>
</dbReference>
<dbReference type="PANTHER" id="PTHR34836:SF6">
    <property type="entry name" value="PERIPLASMIC BINDING PROTEIN-LIKE I"/>
    <property type="match status" value="1"/>
</dbReference>
<dbReference type="InterPro" id="IPR019594">
    <property type="entry name" value="Glu/Gly-bd"/>
</dbReference>
<evidence type="ECO:0000256" key="5">
    <source>
        <dbReference type="ARBA" id="ARBA00023065"/>
    </source>
</evidence>
<dbReference type="PANTHER" id="PTHR34836">
    <property type="entry name" value="OS06G0188250 PROTEIN"/>
    <property type="match status" value="1"/>
</dbReference>
<feature type="domain" description="Ionotropic glutamate receptor C-terminal" evidence="13">
    <location>
        <begin position="439"/>
        <end position="627"/>
    </location>
</feature>